<keyword evidence="1" id="KW-0418">Kinase</keyword>
<dbReference type="InterPro" id="IPR050267">
    <property type="entry name" value="Anti-sigma-factor_SerPK"/>
</dbReference>
<keyword evidence="1" id="KW-0808">Transferase</keyword>
<sequence length="121" mass="13209">MTRLPEDAPAAGQAREFATSALQVWKIPDDTRDDIVLAASELVTNAVEHGRGEVTVVLRQCEDRLTLRVWDSDAQVPVPRPAEQDPVRGNGLVIVEALSEAWGYETGADGKWVWAEFAVPG</sequence>
<dbReference type="EMBL" id="JACCFK010000001">
    <property type="protein sequence ID" value="NYI89809.1"/>
    <property type="molecule type" value="Genomic_DNA"/>
</dbReference>
<dbReference type="CDD" id="cd16936">
    <property type="entry name" value="HATPase_RsbW-like"/>
    <property type="match status" value="1"/>
</dbReference>
<dbReference type="InterPro" id="IPR036890">
    <property type="entry name" value="HATPase_C_sf"/>
</dbReference>
<dbReference type="PANTHER" id="PTHR35526:SF3">
    <property type="entry name" value="ANTI-SIGMA-F FACTOR RSBW"/>
    <property type="match status" value="1"/>
</dbReference>
<protein>
    <submittedName>
        <fullName evidence="3">Anti-sigma regulatory factor (Ser/Thr protein kinase)</fullName>
    </submittedName>
</protein>
<evidence type="ECO:0000259" key="2">
    <source>
        <dbReference type="Pfam" id="PF13581"/>
    </source>
</evidence>
<keyword evidence="4" id="KW-1185">Reference proteome</keyword>
<dbReference type="InterPro" id="IPR003594">
    <property type="entry name" value="HATPase_dom"/>
</dbReference>
<proteinExistence type="predicted"/>
<reference evidence="3 4" key="1">
    <citation type="submission" date="2020-07" db="EMBL/GenBank/DDBJ databases">
        <title>Sequencing the genomes of 1000 actinobacteria strains.</title>
        <authorList>
            <person name="Klenk H.-P."/>
        </authorList>
    </citation>
    <scope>NUCLEOTIDE SEQUENCE [LARGE SCALE GENOMIC DNA]</scope>
    <source>
        <strain evidence="3 4">DSM 104006</strain>
    </source>
</reference>
<evidence type="ECO:0000313" key="4">
    <source>
        <dbReference type="Proteomes" id="UP000549616"/>
    </source>
</evidence>
<dbReference type="SUPFAM" id="SSF55874">
    <property type="entry name" value="ATPase domain of HSP90 chaperone/DNA topoisomerase II/histidine kinase"/>
    <property type="match status" value="1"/>
</dbReference>
<dbReference type="Gene3D" id="3.30.565.10">
    <property type="entry name" value="Histidine kinase-like ATPase, C-terminal domain"/>
    <property type="match status" value="1"/>
</dbReference>
<keyword evidence="1" id="KW-0723">Serine/threonine-protein kinase</keyword>
<feature type="domain" description="Histidine kinase/HSP90-like ATPase" evidence="2">
    <location>
        <begin position="7"/>
        <end position="115"/>
    </location>
</feature>
<comment type="caution">
    <text evidence="3">The sequence shown here is derived from an EMBL/GenBank/DDBJ whole genome shotgun (WGS) entry which is preliminary data.</text>
</comment>
<dbReference type="Proteomes" id="UP000549616">
    <property type="component" value="Unassembled WGS sequence"/>
</dbReference>
<gene>
    <name evidence="3" type="ORF">HNR02_003132</name>
</gene>
<evidence type="ECO:0000313" key="3">
    <source>
        <dbReference type="EMBL" id="NYI89809.1"/>
    </source>
</evidence>
<name>A0A853B470_9PSEU</name>
<dbReference type="Pfam" id="PF13581">
    <property type="entry name" value="HATPase_c_2"/>
    <property type="match status" value="1"/>
</dbReference>
<accession>A0A853B470</accession>
<evidence type="ECO:0000256" key="1">
    <source>
        <dbReference type="ARBA" id="ARBA00022527"/>
    </source>
</evidence>
<dbReference type="PANTHER" id="PTHR35526">
    <property type="entry name" value="ANTI-SIGMA-F FACTOR RSBW-RELATED"/>
    <property type="match status" value="1"/>
</dbReference>
<dbReference type="GO" id="GO:0004674">
    <property type="term" value="F:protein serine/threonine kinase activity"/>
    <property type="evidence" value="ECO:0007669"/>
    <property type="project" value="UniProtKB-KW"/>
</dbReference>
<organism evidence="3 4">
    <name type="scientific">Amycolatopsis endophytica</name>
    <dbReference type="NCBI Taxonomy" id="860233"/>
    <lineage>
        <taxon>Bacteria</taxon>
        <taxon>Bacillati</taxon>
        <taxon>Actinomycetota</taxon>
        <taxon>Actinomycetes</taxon>
        <taxon>Pseudonocardiales</taxon>
        <taxon>Pseudonocardiaceae</taxon>
        <taxon>Amycolatopsis</taxon>
    </lineage>
</organism>
<dbReference type="AlphaFoldDB" id="A0A853B470"/>